<dbReference type="GO" id="GO:0042742">
    <property type="term" value="P:defense response to bacterium"/>
    <property type="evidence" value="ECO:0007669"/>
    <property type="project" value="UniProtKB-KW"/>
</dbReference>
<dbReference type="HOGENOM" id="CLU_130604_0_0_1"/>
<gene>
    <name evidence="9" type="primary">8233963</name>
    <name evidence="8" type="ORF">Phum_PHUM128430</name>
</gene>
<dbReference type="AlphaFoldDB" id="E0VE54"/>
<keyword evidence="5" id="KW-0378">Hydrolase</keyword>
<evidence type="ECO:0000256" key="3">
    <source>
        <dbReference type="ARBA" id="ARBA00022529"/>
    </source>
</evidence>
<feature type="disulfide bond" evidence="7">
    <location>
        <begin position="23"/>
        <end position="107"/>
    </location>
</feature>
<dbReference type="KEGG" id="phu:Phum_PHUM128430"/>
<dbReference type="PANTHER" id="PTHR11195">
    <property type="entry name" value="DESTABILASE-RELATED"/>
    <property type="match status" value="1"/>
</dbReference>
<reference evidence="8" key="2">
    <citation type="submission" date="2007-04" db="EMBL/GenBank/DDBJ databases">
        <title>The genome of the human body louse.</title>
        <authorList>
            <consortium name="The Human Body Louse Genome Consortium"/>
            <person name="Kirkness E."/>
            <person name="Walenz B."/>
            <person name="Hass B."/>
            <person name="Bruggner R."/>
            <person name="Strausberg R."/>
        </authorList>
    </citation>
    <scope>NUCLEOTIDE SEQUENCE</scope>
    <source>
        <strain evidence="8">USDA</strain>
    </source>
</reference>
<dbReference type="PROSITE" id="PS51909">
    <property type="entry name" value="LYSOZYME_I"/>
    <property type="match status" value="1"/>
</dbReference>
<dbReference type="EC" id="3.2.1.17" evidence="2"/>
<dbReference type="CTD" id="8233963"/>
<dbReference type="CDD" id="cd16890">
    <property type="entry name" value="lyz_i"/>
    <property type="match status" value="1"/>
</dbReference>
<dbReference type="PANTHER" id="PTHR11195:SF22">
    <property type="entry name" value="LYSOZYME"/>
    <property type="match status" value="1"/>
</dbReference>
<feature type="disulfide bond" evidence="7">
    <location>
        <begin position="40"/>
        <end position="45"/>
    </location>
</feature>
<name>E0VE54_PEDHC</name>
<accession>E0VE54</accession>
<keyword evidence="3" id="KW-0929">Antimicrobial</keyword>
<evidence type="ECO:0000256" key="6">
    <source>
        <dbReference type="ARBA" id="ARBA00023295"/>
    </source>
</evidence>
<keyword evidence="6" id="KW-0326">Glycosidase</keyword>
<dbReference type="Pfam" id="PF05497">
    <property type="entry name" value="Destabilase"/>
    <property type="match status" value="1"/>
</dbReference>
<keyword evidence="4" id="KW-0081">Bacteriolytic enzyme</keyword>
<feature type="disulfide bond" evidence="7">
    <location>
        <begin position="28"/>
        <end position="34"/>
    </location>
</feature>
<evidence type="ECO:0000256" key="2">
    <source>
        <dbReference type="ARBA" id="ARBA00012732"/>
    </source>
</evidence>
<reference evidence="9" key="3">
    <citation type="submission" date="2020-05" db="UniProtKB">
        <authorList>
            <consortium name="EnsemblMetazoa"/>
        </authorList>
    </citation>
    <scope>IDENTIFICATION</scope>
    <source>
        <strain evidence="9">USDA</strain>
    </source>
</reference>
<keyword evidence="10" id="KW-1185">Reference proteome</keyword>
<dbReference type="PROSITE" id="PS00018">
    <property type="entry name" value="EF_HAND_1"/>
    <property type="match status" value="1"/>
</dbReference>
<organism>
    <name type="scientific">Pediculus humanus subsp. corporis</name>
    <name type="common">Body louse</name>
    <dbReference type="NCBI Taxonomy" id="121224"/>
    <lineage>
        <taxon>Eukaryota</taxon>
        <taxon>Metazoa</taxon>
        <taxon>Ecdysozoa</taxon>
        <taxon>Arthropoda</taxon>
        <taxon>Hexapoda</taxon>
        <taxon>Insecta</taxon>
        <taxon>Pterygota</taxon>
        <taxon>Neoptera</taxon>
        <taxon>Paraneoptera</taxon>
        <taxon>Psocodea</taxon>
        <taxon>Troctomorpha</taxon>
        <taxon>Phthiraptera</taxon>
        <taxon>Anoplura</taxon>
        <taxon>Pediculidae</taxon>
        <taxon>Pediculus</taxon>
    </lineage>
</organism>
<dbReference type="EnsemblMetazoa" id="PHUM128430-RA">
    <property type="protein sequence ID" value="PHUM128430-PA"/>
    <property type="gene ID" value="PHUM128430"/>
</dbReference>
<dbReference type="InterPro" id="IPR018247">
    <property type="entry name" value="EF_Hand_1_Ca_BS"/>
</dbReference>
<proteinExistence type="predicted"/>
<protein>
    <recommendedName>
        <fullName evidence="2">lysozyme</fullName>
        <ecNumber evidence="2">3.2.1.17</ecNumber>
    </recommendedName>
</protein>
<evidence type="ECO:0000313" key="9">
    <source>
        <dbReference type="EnsemblMetazoa" id="PHUM128430-PA"/>
    </source>
</evidence>
<evidence type="ECO:0000256" key="7">
    <source>
        <dbReference type="PIRSR" id="PIRSR608597-3"/>
    </source>
</evidence>
<dbReference type="eggNOG" id="ENOG502S6AV">
    <property type="taxonomic scope" value="Eukaryota"/>
</dbReference>
<evidence type="ECO:0000313" key="10">
    <source>
        <dbReference type="Proteomes" id="UP000009046"/>
    </source>
</evidence>
<dbReference type="VEuPathDB" id="VectorBase:PHUM128430"/>
<dbReference type="EMBL" id="DS235088">
    <property type="protein sequence ID" value="EEB11660.1"/>
    <property type="molecule type" value="Genomic_DNA"/>
</dbReference>
<dbReference type="FunFam" id="1.10.530.10:FF:000019">
    <property type="entry name" value="lysozyme"/>
    <property type="match status" value="1"/>
</dbReference>
<reference evidence="8" key="1">
    <citation type="submission" date="2007-04" db="EMBL/GenBank/DDBJ databases">
        <title>Annotation of Pediculus humanus corporis strain USDA.</title>
        <authorList>
            <person name="Kirkness E."/>
            <person name="Hannick L."/>
            <person name="Hass B."/>
            <person name="Bruggner R."/>
            <person name="Lawson D."/>
            <person name="Bidwell S."/>
            <person name="Joardar V."/>
            <person name="Caler E."/>
            <person name="Walenz B."/>
            <person name="Inman J."/>
            <person name="Schobel S."/>
            <person name="Galinsky K."/>
            <person name="Amedeo P."/>
            <person name="Strausberg R."/>
        </authorList>
    </citation>
    <scope>NUCLEOTIDE SEQUENCE</scope>
    <source>
        <strain evidence="8">USDA</strain>
    </source>
</reference>
<dbReference type="InterPro" id="IPR008597">
    <property type="entry name" value="Invert_lysozyme"/>
</dbReference>
<evidence type="ECO:0000313" key="8">
    <source>
        <dbReference type="EMBL" id="EEB11660.1"/>
    </source>
</evidence>
<dbReference type="RefSeq" id="XP_002424398.1">
    <property type="nucleotide sequence ID" value="XM_002424353.1"/>
</dbReference>
<dbReference type="InParanoid" id="E0VE54"/>
<dbReference type="Proteomes" id="UP000009046">
    <property type="component" value="Unassembled WGS sequence"/>
</dbReference>
<feature type="disulfide bond" evidence="7">
    <location>
        <begin position="77"/>
        <end position="83"/>
    </location>
</feature>
<keyword evidence="7" id="KW-1015">Disulfide bond</keyword>
<evidence type="ECO:0000256" key="4">
    <source>
        <dbReference type="ARBA" id="ARBA00022638"/>
    </source>
</evidence>
<comment type="catalytic activity">
    <reaction evidence="1">
        <text>Hydrolysis of (1-&gt;4)-beta-linkages between N-acetylmuramic acid and N-acetyl-D-glucosamine residues in a peptidoglycan and between N-acetyl-D-glucosamine residues in chitodextrins.</text>
        <dbReference type="EC" id="3.2.1.17"/>
    </reaction>
</comment>
<evidence type="ECO:0000256" key="5">
    <source>
        <dbReference type="ARBA" id="ARBA00022801"/>
    </source>
</evidence>
<dbReference type="GO" id="GO:0003796">
    <property type="term" value="F:lysozyme activity"/>
    <property type="evidence" value="ECO:0007669"/>
    <property type="project" value="UniProtKB-EC"/>
</dbReference>
<dbReference type="EMBL" id="AAZO01001499">
    <property type="status" value="NOT_ANNOTATED_CDS"/>
    <property type="molecule type" value="Genomic_DNA"/>
</dbReference>
<dbReference type="GO" id="GO:0031640">
    <property type="term" value="P:killing of cells of another organism"/>
    <property type="evidence" value="ECO:0007669"/>
    <property type="project" value="UniProtKB-KW"/>
</dbReference>
<sequence>MAAFFFGERLYDDLFIPDLTSACLGCICEATTNCNLTIGCSGDLCGPFFISKDYWEDSGSPVLYGDHPSRKGAYKTCVNDPYCAATTLKQYIFKYAQDCNGNGYLDCDDYARIHYLGGRQCSLPIYHYGYYKVFRYCQISVNLLN</sequence>
<dbReference type="GeneID" id="8233963"/>
<dbReference type="OrthoDB" id="6337871at2759"/>
<dbReference type="Gene3D" id="1.10.530.10">
    <property type="match status" value="1"/>
</dbReference>
<evidence type="ECO:0000256" key="1">
    <source>
        <dbReference type="ARBA" id="ARBA00000632"/>
    </source>
</evidence>
<dbReference type="OMA" id="HITRAYW"/>